<dbReference type="AlphaFoldDB" id="X1SI29"/>
<feature type="non-terminal residue" evidence="2">
    <location>
        <position position="1"/>
    </location>
</feature>
<evidence type="ECO:0000313" key="2">
    <source>
        <dbReference type="EMBL" id="GAI92608.1"/>
    </source>
</evidence>
<keyword evidence="1" id="KW-0175">Coiled coil</keyword>
<proteinExistence type="predicted"/>
<organism evidence="2">
    <name type="scientific">marine sediment metagenome</name>
    <dbReference type="NCBI Taxonomy" id="412755"/>
    <lineage>
        <taxon>unclassified sequences</taxon>
        <taxon>metagenomes</taxon>
        <taxon>ecological metagenomes</taxon>
    </lineage>
</organism>
<evidence type="ECO:0000256" key="1">
    <source>
        <dbReference type="SAM" id="Coils"/>
    </source>
</evidence>
<reference evidence="2" key="1">
    <citation type="journal article" date="2014" name="Front. Microbiol.">
        <title>High frequency of phylogenetically diverse reductive dehalogenase-homologous genes in deep subseafloor sedimentary metagenomes.</title>
        <authorList>
            <person name="Kawai M."/>
            <person name="Futagami T."/>
            <person name="Toyoda A."/>
            <person name="Takaki Y."/>
            <person name="Nishi S."/>
            <person name="Hori S."/>
            <person name="Arai W."/>
            <person name="Tsubouchi T."/>
            <person name="Morono Y."/>
            <person name="Uchiyama I."/>
            <person name="Ito T."/>
            <person name="Fujiyama A."/>
            <person name="Inagaki F."/>
            <person name="Takami H."/>
        </authorList>
    </citation>
    <scope>NUCLEOTIDE SEQUENCE</scope>
    <source>
        <strain evidence="2">Expedition CK06-06</strain>
    </source>
</reference>
<accession>X1SI29</accession>
<dbReference type="EMBL" id="BARW01023171">
    <property type="protein sequence ID" value="GAI92608.1"/>
    <property type="molecule type" value="Genomic_DNA"/>
</dbReference>
<gene>
    <name evidence="2" type="ORF">S12H4_38487</name>
</gene>
<name>X1SI29_9ZZZZ</name>
<protein>
    <submittedName>
        <fullName evidence="2">Uncharacterized protein</fullName>
    </submittedName>
</protein>
<sequence length="73" mass="8251">ACNVEVNRLRKKLTATHDRLTLSIKDEAACKAEVDRLQAEVENLRRLLEAACEMLTIDATDELDLLKENTPKT</sequence>
<feature type="coiled-coil region" evidence="1">
    <location>
        <begin position="27"/>
        <end position="54"/>
    </location>
</feature>
<comment type="caution">
    <text evidence="2">The sequence shown here is derived from an EMBL/GenBank/DDBJ whole genome shotgun (WGS) entry which is preliminary data.</text>
</comment>